<reference evidence="2 3" key="1">
    <citation type="journal article" date="2020" name="Nature">
        <title>Six reference-quality genomes reveal evolution of bat adaptations.</title>
        <authorList>
            <person name="Jebb D."/>
            <person name="Huang Z."/>
            <person name="Pippel M."/>
            <person name="Hughes G.M."/>
            <person name="Lavrichenko K."/>
            <person name="Devanna P."/>
            <person name="Winkler S."/>
            <person name="Jermiin L.S."/>
            <person name="Skirmuntt E.C."/>
            <person name="Katzourakis A."/>
            <person name="Burkitt-Gray L."/>
            <person name="Ray D.A."/>
            <person name="Sullivan K.A.M."/>
            <person name="Roscito J.G."/>
            <person name="Kirilenko B.M."/>
            <person name="Davalos L.M."/>
            <person name="Corthals A.P."/>
            <person name="Power M.L."/>
            <person name="Jones G."/>
            <person name="Ransome R.D."/>
            <person name="Dechmann D.K.N."/>
            <person name="Locatelli A.G."/>
            <person name="Puechmaille S.J."/>
            <person name="Fedrigo O."/>
            <person name="Jarvis E.D."/>
            <person name="Hiller M."/>
            <person name="Vernes S.C."/>
            <person name="Myers E.W."/>
            <person name="Teeling E.C."/>
        </authorList>
    </citation>
    <scope>NUCLEOTIDE SEQUENCE [LARGE SCALE GENOMIC DNA]</scope>
    <source>
        <strain evidence="2">MPipKuh1</strain>
        <tissue evidence="2">Flight muscle</tissue>
    </source>
</reference>
<feature type="compositionally biased region" description="Polar residues" evidence="1">
    <location>
        <begin position="46"/>
        <end position="59"/>
    </location>
</feature>
<evidence type="ECO:0000256" key="1">
    <source>
        <dbReference type="SAM" id="MobiDB-lite"/>
    </source>
</evidence>
<name>A0A7J7QW27_PIPKU</name>
<evidence type="ECO:0000313" key="2">
    <source>
        <dbReference type="EMBL" id="KAF6268090.1"/>
    </source>
</evidence>
<dbReference type="Proteomes" id="UP000558488">
    <property type="component" value="Unassembled WGS sequence"/>
</dbReference>
<organism evidence="2 3">
    <name type="scientific">Pipistrellus kuhlii</name>
    <name type="common">Kuhl's pipistrelle</name>
    <dbReference type="NCBI Taxonomy" id="59472"/>
    <lineage>
        <taxon>Eukaryota</taxon>
        <taxon>Metazoa</taxon>
        <taxon>Chordata</taxon>
        <taxon>Craniata</taxon>
        <taxon>Vertebrata</taxon>
        <taxon>Euteleostomi</taxon>
        <taxon>Mammalia</taxon>
        <taxon>Eutheria</taxon>
        <taxon>Laurasiatheria</taxon>
        <taxon>Chiroptera</taxon>
        <taxon>Yangochiroptera</taxon>
        <taxon>Vespertilionidae</taxon>
        <taxon>Pipistrellus</taxon>
    </lineage>
</organism>
<dbReference type="EMBL" id="JACAGB010000128">
    <property type="protein sequence ID" value="KAF6268090.1"/>
    <property type="molecule type" value="Genomic_DNA"/>
</dbReference>
<accession>A0A7J7QW27</accession>
<feature type="region of interest" description="Disordered" evidence="1">
    <location>
        <begin position="36"/>
        <end position="59"/>
    </location>
</feature>
<comment type="caution">
    <text evidence="2">The sequence shown here is derived from an EMBL/GenBank/DDBJ whole genome shotgun (WGS) entry which is preliminary data.</text>
</comment>
<protein>
    <submittedName>
        <fullName evidence="2">Uncharacterized protein</fullName>
    </submittedName>
</protein>
<sequence>MGVDGSVSQPLATSNSPIHSFLILPRCPARSTVHPLVKPSCPKPQSPTSVSLSQPTRPSHSWDCKRLISLSPLSIRRMCPLKPKRLKEAWLAWQQAAEPAPPPPLEVTLSKKVRLQSPSLAGQGCWTLLKLNQNNQCLTSYPTIPVPGFHYSFPSFSLPLSLQYNLNHSSVTSYW</sequence>
<gene>
    <name evidence="2" type="ORF">mPipKuh1_008238</name>
</gene>
<proteinExistence type="predicted"/>
<keyword evidence="3" id="KW-1185">Reference proteome</keyword>
<dbReference type="AlphaFoldDB" id="A0A7J7QW27"/>
<evidence type="ECO:0000313" key="3">
    <source>
        <dbReference type="Proteomes" id="UP000558488"/>
    </source>
</evidence>